<proteinExistence type="predicted"/>
<reference evidence="3" key="2">
    <citation type="submission" date="2015-01" db="EMBL/GenBank/DDBJ databases">
        <title>Evolutionary Origins and Diversification of the Mycorrhizal Mutualists.</title>
        <authorList>
            <consortium name="DOE Joint Genome Institute"/>
            <consortium name="Mycorrhizal Genomics Consortium"/>
            <person name="Kohler A."/>
            <person name="Kuo A."/>
            <person name="Nagy L.G."/>
            <person name="Floudas D."/>
            <person name="Copeland A."/>
            <person name="Barry K.W."/>
            <person name="Cichocki N."/>
            <person name="Veneault-Fourrey C."/>
            <person name="LaButti K."/>
            <person name="Lindquist E.A."/>
            <person name="Lipzen A."/>
            <person name="Lundell T."/>
            <person name="Morin E."/>
            <person name="Murat C."/>
            <person name="Riley R."/>
            <person name="Ohm R."/>
            <person name="Sun H."/>
            <person name="Tunlid A."/>
            <person name="Henrissat B."/>
            <person name="Grigoriev I.V."/>
            <person name="Hibbett D.S."/>
            <person name="Martin F."/>
        </authorList>
    </citation>
    <scope>NUCLEOTIDE SEQUENCE [LARGE SCALE GENOMIC DNA]</scope>
    <source>
        <strain evidence="3">MUT 4182</strain>
    </source>
</reference>
<dbReference type="AlphaFoldDB" id="A0A0C3QAD1"/>
<gene>
    <name evidence="2" type="ORF">M407DRAFT_28606</name>
</gene>
<feature type="compositionally biased region" description="Basic and acidic residues" evidence="1">
    <location>
        <begin position="55"/>
        <end position="66"/>
    </location>
</feature>
<dbReference type="HOGENOM" id="CLU_1918602_0_0_1"/>
<protein>
    <submittedName>
        <fullName evidence="2">Uncharacterized protein</fullName>
    </submittedName>
</protein>
<dbReference type="OrthoDB" id="3258013at2759"/>
<keyword evidence="3" id="KW-1185">Reference proteome</keyword>
<accession>A0A0C3QAD1</accession>
<evidence type="ECO:0000256" key="1">
    <source>
        <dbReference type="SAM" id="MobiDB-lite"/>
    </source>
</evidence>
<feature type="compositionally biased region" description="Basic and acidic residues" evidence="1">
    <location>
        <begin position="90"/>
        <end position="111"/>
    </location>
</feature>
<dbReference type="EMBL" id="KN823127">
    <property type="protein sequence ID" value="KIO21791.1"/>
    <property type="molecule type" value="Genomic_DNA"/>
</dbReference>
<reference evidence="2 3" key="1">
    <citation type="submission" date="2014-04" db="EMBL/GenBank/DDBJ databases">
        <authorList>
            <consortium name="DOE Joint Genome Institute"/>
            <person name="Kuo A."/>
            <person name="Girlanda M."/>
            <person name="Perotto S."/>
            <person name="Kohler A."/>
            <person name="Nagy L.G."/>
            <person name="Floudas D."/>
            <person name="Copeland A."/>
            <person name="Barry K.W."/>
            <person name="Cichocki N."/>
            <person name="Veneault-Fourrey C."/>
            <person name="LaButti K."/>
            <person name="Lindquist E.A."/>
            <person name="Lipzen A."/>
            <person name="Lundell T."/>
            <person name="Morin E."/>
            <person name="Murat C."/>
            <person name="Sun H."/>
            <person name="Tunlid A."/>
            <person name="Henrissat B."/>
            <person name="Grigoriev I.V."/>
            <person name="Hibbett D.S."/>
            <person name="Martin F."/>
            <person name="Nordberg H.P."/>
            <person name="Cantor M.N."/>
            <person name="Hua S.X."/>
        </authorList>
    </citation>
    <scope>NUCLEOTIDE SEQUENCE [LARGE SCALE GENOMIC DNA]</scope>
    <source>
        <strain evidence="2 3">MUT 4182</strain>
    </source>
</reference>
<organism evidence="2 3">
    <name type="scientific">Tulasnella calospora MUT 4182</name>
    <dbReference type="NCBI Taxonomy" id="1051891"/>
    <lineage>
        <taxon>Eukaryota</taxon>
        <taxon>Fungi</taxon>
        <taxon>Dikarya</taxon>
        <taxon>Basidiomycota</taxon>
        <taxon>Agaricomycotina</taxon>
        <taxon>Agaricomycetes</taxon>
        <taxon>Cantharellales</taxon>
        <taxon>Tulasnellaceae</taxon>
        <taxon>Tulasnella</taxon>
    </lineage>
</organism>
<evidence type="ECO:0000313" key="3">
    <source>
        <dbReference type="Proteomes" id="UP000054248"/>
    </source>
</evidence>
<evidence type="ECO:0000313" key="2">
    <source>
        <dbReference type="EMBL" id="KIO21791.1"/>
    </source>
</evidence>
<dbReference type="Proteomes" id="UP000054248">
    <property type="component" value="Unassembled WGS sequence"/>
</dbReference>
<sequence length="132" mass="14465">MAGSKLLEEGKSLREGIAQVEQSLSEQLVRTKKWLNDHGYDIEAHRSQSQIIFNRLERSHDRRDEGVSTAADGGPGSAVNQIRDSATGRAGEDLDHIEFEVPPKEPEDHGKSGGYTHENAKDGELESQAGSQ</sequence>
<feature type="region of interest" description="Disordered" evidence="1">
    <location>
        <begin position="54"/>
        <end position="132"/>
    </location>
</feature>
<name>A0A0C3QAD1_9AGAM</name>